<evidence type="ECO:0000313" key="3">
    <source>
        <dbReference type="Proteomes" id="UP000824250"/>
    </source>
</evidence>
<gene>
    <name evidence="2" type="ORF">IAB28_04805</name>
</gene>
<organism evidence="2 3">
    <name type="scientific">Candidatus Copromonas faecavium</name>
    <name type="common">nom. illeg.</name>
    <dbReference type="NCBI Taxonomy" id="2840740"/>
    <lineage>
        <taxon>Bacteria</taxon>
        <taxon>Bacillati</taxon>
        <taxon>Bacillota</taxon>
        <taxon>Clostridia</taxon>
        <taxon>Lachnospirales</taxon>
        <taxon>Lachnospiraceae</taxon>
        <taxon>Candidatus Copromonas (nom. illeg.)</taxon>
    </lineage>
</organism>
<comment type="caution">
    <text evidence="2">The sequence shown here is derived from an EMBL/GenBank/DDBJ whole genome shotgun (WGS) entry which is preliminary data.</text>
</comment>
<reference evidence="2" key="1">
    <citation type="submission" date="2020-10" db="EMBL/GenBank/DDBJ databases">
        <authorList>
            <person name="Gilroy R."/>
        </authorList>
    </citation>
    <scope>NUCLEOTIDE SEQUENCE</scope>
    <source>
        <strain evidence="2">CHK180-2868</strain>
    </source>
</reference>
<reference evidence="2" key="2">
    <citation type="journal article" date="2021" name="PeerJ">
        <title>Extensive microbial diversity within the chicken gut microbiome revealed by metagenomics and culture.</title>
        <authorList>
            <person name="Gilroy R."/>
            <person name="Ravi A."/>
            <person name="Getino M."/>
            <person name="Pursley I."/>
            <person name="Horton D.L."/>
            <person name="Alikhan N.F."/>
            <person name="Baker D."/>
            <person name="Gharbi K."/>
            <person name="Hall N."/>
            <person name="Watson M."/>
            <person name="Adriaenssens E.M."/>
            <person name="Foster-Nyarko E."/>
            <person name="Jarju S."/>
            <person name="Secka A."/>
            <person name="Antonio M."/>
            <person name="Oren A."/>
            <person name="Chaudhuri R.R."/>
            <person name="La Ragione R."/>
            <person name="Hildebrand F."/>
            <person name="Pallen M.J."/>
        </authorList>
    </citation>
    <scope>NUCLEOTIDE SEQUENCE</scope>
    <source>
        <strain evidence="2">CHK180-2868</strain>
    </source>
</reference>
<evidence type="ECO:0000313" key="2">
    <source>
        <dbReference type="EMBL" id="HIR05268.1"/>
    </source>
</evidence>
<proteinExistence type="predicted"/>
<dbReference type="Proteomes" id="UP000824250">
    <property type="component" value="Unassembled WGS sequence"/>
</dbReference>
<dbReference type="InterPro" id="IPR029002">
    <property type="entry name" value="PLPC/GPLD1"/>
</dbReference>
<dbReference type="AlphaFoldDB" id="A0A9D1A3U1"/>
<dbReference type="EMBL" id="DVGC01000027">
    <property type="protein sequence ID" value="HIR05268.1"/>
    <property type="molecule type" value="Genomic_DNA"/>
</dbReference>
<feature type="domain" description="Phospholipase C/D" evidence="1">
    <location>
        <begin position="23"/>
        <end position="150"/>
    </location>
</feature>
<sequence length="267" mass="31140">MPAAFAHDLFGRRVYLEVSPKIKRIIRKERYCYLLGVHGPDLLFFYRALGKNRVNQKGVKMHREPAARLFETGRQEILKTSDRKERDALVAFLLGISCHYALDHSLHGYINRKEKETGITHAEIETELERRLLMRENMRPLHSNLTCHLKNTKQTRMAASRIFKEDMGVISECITSYRTMNRLFINSKEVTKRLVCMILKLTGNYGTIHGMLMHKEPHHRNTMMTDYLEQKFFETVPYGARLANGLYEYLAGRAPMPEEFNGNFNAD</sequence>
<dbReference type="Pfam" id="PF00882">
    <property type="entry name" value="Zn_dep_PLPC"/>
    <property type="match status" value="1"/>
</dbReference>
<protein>
    <submittedName>
        <fullName evidence="2">Zinc dependent phospholipase C family protein</fullName>
    </submittedName>
</protein>
<accession>A0A9D1A3U1</accession>
<evidence type="ECO:0000259" key="1">
    <source>
        <dbReference type="Pfam" id="PF00882"/>
    </source>
</evidence>
<name>A0A9D1A3U1_9FIRM</name>